<accession>A0A9P1M872</accession>
<dbReference type="Proteomes" id="UP000838763">
    <property type="component" value="Unassembled WGS sequence"/>
</dbReference>
<gene>
    <name evidence="2" type="ORF">PPNO1_LOCUS3599</name>
</gene>
<name>A0A9P1M872_9PEZI</name>
<feature type="compositionally biased region" description="Low complexity" evidence="1">
    <location>
        <begin position="113"/>
        <end position="124"/>
    </location>
</feature>
<dbReference type="AlphaFoldDB" id="A0A9P1M872"/>
<dbReference type="EMBL" id="CALLCH030000009">
    <property type="protein sequence ID" value="CAI4213855.1"/>
    <property type="molecule type" value="Genomic_DNA"/>
</dbReference>
<organism evidence="2 3">
    <name type="scientific">Parascedosporium putredinis</name>
    <dbReference type="NCBI Taxonomy" id="1442378"/>
    <lineage>
        <taxon>Eukaryota</taxon>
        <taxon>Fungi</taxon>
        <taxon>Dikarya</taxon>
        <taxon>Ascomycota</taxon>
        <taxon>Pezizomycotina</taxon>
        <taxon>Sordariomycetes</taxon>
        <taxon>Hypocreomycetidae</taxon>
        <taxon>Microascales</taxon>
        <taxon>Microascaceae</taxon>
        <taxon>Parascedosporium</taxon>
    </lineage>
</organism>
<feature type="compositionally biased region" description="Polar residues" evidence="1">
    <location>
        <begin position="78"/>
        <end position="94"/>
    </location>
</feature>
<evidence type="ECO:0000256" key="1">
    <source>
        <dbReference type="SAM" id="MobiDB-lite"/>
    </source>
</evidence>
<feature type="region of interest" description="Disordered" evidence="1">
    <location>
        <begin position="78"/>
        <end position="124"/>
    </location>
</feature>
<evidence type="ECO:0000313" key="3">
    <source>
        <dbReference type="Proteomes" id="UP000838763"/>
    </source>
</evidence>
<comment type="caution">
    <text evidence="2">The sequence shown here is derived from an EMBL/GenBank/DDBJ whole genome shotgun (WGS) entry which is preliminary data.</text>
</comment>
<protein>
    <submittedName>
        <fullName evidence="2">Uncharacterized protein</fullName>
    </submittedName>
</protein>
<sequence>MFSQPDVESPPSYIGNTIPYERFPPKATPHRRATVKYWNGPNSPQTRVTPTLRRPGTVYRIATLRPRSEDIRRAAATRTRSLNQNHGRNESTQLHHIPTVPTDQPAVSPARAPSPNLRPRPHLLLQPPSQVWDQRATRERYIRNRQIFYACSLVSRDLSAFARPPLYAAVVAQDCRELLLLLRTLWSSPAPGTPAPGFLIQEFGWFGKKRESDRGDIPPKVFENFGDLWREVFGVVSSTRSADDVVIRNVLKIEEDLNSFGAPAILGCILFRLTHAPAPLPIF</sequence>
<proteinExistence type="predicted"/>
<feature type="region of interest" description="Disordered" evidence="1">
    <location>
        <begin position="1"/>
        <end position="27"/>
    </location>
</feature>
<reference evidence="2" key="1">
    <citation type="submission" date="2022-11" db="EMBL/GenBank/DDBJ databases">
        <authorList>
            <person name="Scott C."/>
            <person name="Bruce N."/>
        </authorList>
    </citation>
    <scope>NUCLEOTIDE SEQUENCE</scope>
</reference>
<keyword evidence="3" id="KW-1185">Reference proteome</keyword>
<evidence type="ECO:0000313" key="2">
    <source>
        <dbReference type="EMBL" id="CAI4213855.1"/>
    </source>
</evidence>